<feature type="repeat" description="ANK" evidence="3">
    <location>
        <begin position="113"/>
        <end position="146"/>
    </location>
</feature>
<dbReference type="InterPro" id="IPR002110">
    <property type="entry name" value="Ankyrin_rpt"/>
</dbReference>
<gene>
    <name evidence="4" type="ORF">GNP95_02970</name>
</gene>
<protein>
    <submittedName>
        <fullName evidence="4">Ankyrin repeat domain-containing protein</fullName>
    </submittedName>
</protein>
<dbReference type="InterPro" id="IPR036770">
    <property type="entry name" value="Ankyrin_rpt-contain_sf"/>
</dbReference>
<evidence type="ECO:0000313" key="4">
    <source>
        <dbReference type="EMBL" id="MUG43969.1"/>
    </source>
</evidence>
<dbReference type="PROSITE" id="PS50088">
    <property type="entry name" value="ANK_REPEAT"/>
    <property type="match status" value="3"/>
</dbReference>
<keyword evidence="1" id="KW-0677">Repeat</keyword>
<dbReference type="Proteomes" id="UP000447876">
    <property type="component" value="Unassembled WGS sequence"/>
</dbReference>
<keyword evidence="2 3" id="KW-0040">ANK repeat</keyword>
<dbReference type="EMBL" id="WNZW01000001">
    <property type="protein sequence ID" value="MUG43969.1"/>
    <property type="molecule type" value="Genomic_DNA"/>
</dbReference>
<organism evidence="4 5">
    <name type="scientific">Paenibacillus woosongensis</name>
    <dbReference type="NCBI Taxonomy" id="307580"/>
    <lineage>
        <taxon>Bacteria</taxon>
        <taxon>Bacillati</taxon>
        <taxon>Bacillota</taxon>
        <taxon>Bacilli</taxon>
        <taxon>Bacillales</taxon>
        <taxon>Paenibacillaceae</taxon>
        <taxon>Paenibacillus</taxon>
    </lineage>
</organism>
<evidence type="ECO:0000313" key="5">
    <source>
        <dbReference type="Proteomes" id="UP000447876"/>
    </source>
</evidence>
<accession>A0A7X2YZH6</accession>
<sequence>MDLDSSMIHEFFDAVQAGNAARLEELMENHPHLANTANSDGLTPLGYAAHFGQREAVRALLDHNADVNAVSRSTISYIPSNTALHAAIAGARNLEVIRLLLARHAKTDLLDSNGHTCLHTAAFHEDNREIIELLIEHGADVNARTKDGESPLSLAIKQGNHLVAELLREHGALL</sequence>
<evidence type="ECO:0000256" key="3">
    <source>
        <dbReference type="PROSITE-ProRule" id="PRU00023"/>
    </source>
</evidence>
<comment type="caution">
    <text evidence="4">The sequence shown here is derived from an EMBL/GenBank/DDBJ whole genome shotgun (WGS) entry which is preliminary data.</text>
</comment>
<dbReference type="SUPFAM" id="SSF48403">
    <property type="entry name" value="Ankyrin repeat"/>
    <property type="match status" value="1"/>
</dbReference>
<dbReference type="Gene3D" id="1.25.40.20">
    <property type="entry name" value="Ankyrin repeat-containing domain"/>
    <property type="match status" value="1"/>
</dbReference>
<proteinExistence type="predicted"/>
<feature type="repeat" description="ANK" evidence="3">
    <location>
        <begin position="40"/>
        <end position="72"/>
    </location>
</feature>
<dbReference type="PRINTS" id="PR01415">
    <property type="entry name" value="ANKYRIN"/>
</dbReference>
<dbReference type="SMART" id="SM00248">
    <property type="entry name" value="ANK"/>
    <property type="match status" value="4"/>
</dbReference>
<dbReference type="PANTHER" id="PTHR24198">
    <property type="entry name" value="ANKYRIN REPEAT AND PROTEIN KINASE DOMAIN-CONTAINING PROTEIN"/>
    <property type="match status" value="1"/>
</dbReference>
<dbReference type="Pfam" id="PF12796">
    <property type="entry name" value="Ank_2"/>
    <property type="match status" value="1"/>
</dbReference>
<evidence type="ECO:0000256" key="2">
    <source>
        <dbReference type="ARBA" id="ARBA00023043"/>
    </source>
</evidence>
<reference evidence="4 5" key="1">
    <citation type="submission" date="2019-11" db="EMBL/GenBank/DDBJ databases">
        <title>Draft genome sequences of five Paenibacillus species of dairy origin.</title>
        <authorList>
            <person name="Olajide A.M."/>
            <person name="Chen S."/>
            <person name="Lapointe G."/>
        </authorList>
    </citation>
    <scope>NUCLEOTIDE SEQUENCE [LARGE SCALE GENOMIC DNA]</scope>
    <source>
        <strain evidence="4 5">12CR55</strain>
    </source>
</reference>
<dbReference type="PROSITE" id="PS50297">
    <property type="entry name" value="ANK_REP_REGION"/>
    <property type="match status" value="3"/>
</dbReference>
<dbReference type="Pfam" id="PF00023">
    <property type="entry name" value="Ank"/>
    <property type="match status" value="1"/>
</dbReference>
<evidence type="ECO:0000256" key="1">
    <source>
        <dbReference type="ARBA" id="ARBA00022737"/>
    </source>
</evidence>
<dbReference type="AlphaFoldDB" id="A0A7X2YZH6"/>
<dbReference type="PANTHER" id="PTHR24198:SF165">
    <property type="entry name" value="ANKYRIN REPEAT-CONTAINING PROTEIN-RELATED"/>
    <property type="match status" value="1"/>
</dbReference>
<feature type="repeat" description="ANK" evidence="3">
    <location>
        <begin position="147"/>
        <end position="174"/>
    </location>
</feature>
<name>A0A7X2YZH6_9BACL</name>